<dbReference type="EMBL" id="CP071060">
    <property type="protein sequence ID" value="QSI76665.1"/>
    <property type="molecule type" value="Genomic_DNA"/>
</dbReference>
<dbReference type="CDD" id="cd00090">
    <property type="entry name" value="HTH_ARSR"/>
    <property type="match status" value="1"/>
</dbReference>
<dbReference type="Gene3D" id="3.30.70.920">
    <property type="match status" value="1"/>
</dbReference>
<dbReference type="InterPro" id="IPR019888">
    <property type="entry name" value="Tscrpt_reg_AsnC-like"/>
</dbReference>
<dbReference type="RefSeq" id="WP_172202564.1">
    <property type="nucleotide sequence ID" value="NZ_CP071060.1"/>
</dbReference>
<sequence length="164" mass="17870">MIEKHTPAALDATDLRILDQLQRDSSLTNHALAAHVHVSPATCLRRVRKLIDAGVIERQVAILSTEHLGAGLTAIVEVTLDSQSAEHMLAFETRTEAAAEVQQCYRVSSGPDFVLILQVADMAAYQALAHRLFAGDANVRNVRTFFSVKRSKFSPAIRLPSALG</sequence>
<dbReference type="PRINTS" id="PR00033">
    <property type="entry name" value="HTHASNC"/>
</dbReference>
<evidence type="ECO:0000256" key="3">
    <source>
        <dbReference type="ARBA" id="ARBA00023163"/>
    </source>
</evidence>
<protein>
    <submittedName>
        <fullName evidence="5">Lrp/AsnC family transcriptional regulator</fullName>
    </submittedName>
</protein>
<evidence type="ECO:0000256" key="2">
    <source>
        <dbReference type="ARBA" id="ARBA00023125"/>
    </source>
</evidence>
<evidence type="ECO:0000256" key="1">
    <source>
        <dbReference type="ARBA" id="ARBA00023015"/>
    </source>
</evidence>
<keyword evidence="2" id="KW-0238">DNA-binding</keyword>
<dbReference type="InterPro" id="IPR000485">
    <property type="entry name" value="AsnC-type_HTH_dom"/>
</dbReference>
<feature type="domain" description="HTH asnC-type" evidence="4">
    <location>
        <begin position="10"/>
        <end position="73"/>
    </location>
</feature>
<dbReference type="InterPro" id="IPR036388">
    <property type="entry name" value="WH-like_DNA-bd_sf"/>
</dbReference>
<dbReference type="Gene3D" id="1.10.10.10">
    <property type="entry name" value="Winged helix-like DNA-binding domain superfamily/Winged helix DNA-binding domain"/>
    <property type="match status" value="1"/>
</dbReference>
<keyword evidence="6" id="KW-1185">Reference proteome</keyword>
<keyword evidence="1" id="KW-0805">Transcription regulation</keyword>
<evidence type="ECO:0000313" key="5">
    <source>
        <dbReference type="EMBL" id="QSI76665.1"/>
    </source>
</evidence>
<dbReference type="SMART" id="SM00344">
    <property type="entry name" value="HTH_ASNC"/>
    <property type="match status" value="1"/>
</dbReference>
<dbReference type="Pfam" id="PF13412">
    <property type="entry name" value="HTH_24"/>
    <property type="match status" value="1"/>
</dbReference>
<gene>
    <name evidence="5" type="ORF">JY500_19740</name>
</gene>
<evidence type="ECO:0000259" key="4">
    <source>
        <dbReference type="PROSITE" id="PS50956"/>
    </source>
</evidence>
<evidence type="ECO:0000313" key="6">
    <source>
        <dbReference type="Proteomes" id="UP000663570"/>
    </source>
</evidence>
<dbReference type="InterPro" id="IPR036390">
    <property type="entry name" value="WH_DNA-bd_sf"/>
</dbReference>
<dbReference type="Pfam" id="PF01037">
    <property type="entry name" value="AsnC_trans_reg"/>
    <property type="match status" value="1"/>
</dbReference>
<dbReference type="InterPro" id="IPR011008">
    <property type="entry name" value="Dimeric_a/b-barrel"/>
</dbReference>
<dbReference type="SUPFAM" id="SSF54909">
    <property type="entry name" value="Dimeric alpha+beta barrel"/>
    <property type="match status" value="1"/>
</dbReference>
<dbReference type="SUPFAM" id="SSF46785">
    <property type="entry name" value="Winged helix' DNA-binding domain"/>
    <property type="match status" value="1"/>
</dbReference>
<dbReference type="PANTHER" id="PTHR30154">
    <property type="entry name" value="LEUCINE-RESPONSIVE REGULATORY PROTEIN"/>
    <property type="match status" value="1"/>
</dbReference>
<keyword evidence="3" id="KW-0804">Transcription</keyword>
<dbReference type="PANTHER" id="PTHR30154:SF34">
    <property type="entry name" value="TRANSCRIPTIONAL REGULATOR AZLB"/>
    <property type="match status" value="1"/>
</dbReference>
<accession>A0ABX7M4K6</accession>
<organism evidence="5 6">
    <name type="scientific">Niveibacterium microcysteis</name>
    <dbReference type="NCBI Taxonomy" id="2811415"/>
    <lineage>
        <taxon>Bacteria</taxon>
        <taxon>Pseudomonadati</taxon>
        <taxon>Pseudomonadota</taxon>
        <taxon>Betaproteobacteria</taxon>
        <taxon>Rhodocyclales</taxon>
        <taxon>Rhodocyclaceae</taxon>
        <taxon>Niveibacterium</taxon>
    </lineage>
</organism>
<dbReference type="Proteomes" id="UP000663570">
    <property type="component" value="Chromosome"/>
</dbReference>
<dbReference type="InterPro" id="IPR019887">
    <property type="entry name" value="Tscrpt_reg_AsnC/Lrp_C"/>
</dbReference>
<dbReference type="PROSITE" id="PS50956">
    <property type="entry name" value="HTH_ASNC_2"/>
    <property type="match status" value="1"/>
</dbReference>
<dbReference type="InterPro" id="IPR011991">
    <property type="entry name" value="ArsR-like_HTH"/>
</dbReference>
<name>A0ABX7M4K6_9RHOO</name>
<proteinExistence type="predicted"/>
<reference evidence="5 6" key="1">
    <citation type="submission" date="2021-02" db="EMBL/GenBank/DDBJ databases">
        <title>Niveibacterium changnyeongensis HC41.</title>
        <authorList>
            <person name="Kang M."/>
        </authorList>
    </citation>
    <scope>NUCLEOTIDE SEQUENCE [LARGE SCALE GENOMIC DNA]</scope>
    <source>
        <strain evidence="5 6">HC41</strain>
    </source>
</reference>